<comment type="similarity">
    <text evidence="3 9">Belongs to the enoyl-CoA hydratase/isomerase family.</text>
</comment>
<feature type="region of interest" description="Disordered" evidence="10">
    <location>
        <begin position="1"/>
        <end position="28"/>
    </location>
</feature>
<dbReference type="PANTHER" id="PTHR43149">
    <property type="entry name" value="ENOYL-COA HYDRATASE"/>
    <property type="match status" value="1"/>
</dbReference>
<dbReference type="Gramene" id="GBG65304">
    <property type="protein sequence ID" value="GBG65304"/>
    <property type="gene ID" value="CBR_g50345"/>
</dbReference>
<dbReference type="GO" id="GO:0006635">
    <property type="term" value="P:fatty acid beta-oxidation"/>
    <property type="evidence" value="ECO:0007669"/>
    <property type="project" value="UniProtKB-UniPathway"/>
</dbReference>
<proteinExistence type="inferred from homology"/>
<dbReference type="InterPro" id="IPR018376">
    <property type="entry name" value="Enoyl-CoA_hyd/isom_CS"/>
</dbReference>
<dbReference type="SUPFAM" id="SSF52096">
    <property type="entry name" value="ClpP/crotonase"/>
    <property type="match status" value="1"/>
</dbReference>
<gene>
    <name evidence="11" type="ORF">CBR_g50345</name>
</gene>
<comment type="pathway">
    <text evidence="2">Lipid metabolism; fatty acid beta-oxidation.</text>
</comment>
<dbReference type="AlphaFoldDB" id="A0A388K5G9"/>
<evidence type="ECO:0000256" key="5">
    <source>
        <dbReference type="ARBA" id="ARBA00022990"/>
    </source>
</evidence>
<evidence type="ECO:0000256" key="8">
    <source>
        <dbReference type="ARBA" id="ARBA00023235"/>
    </source>
</evidence>
<evidence type="ECO:0000256" key="4">
    <source>
        <dbReference type="ARBA" id="ARBA00022832"/>
    </source>
</evidence>
<dbReference type="NCBIfam" id="NF004794">
    <property type="entry name" value="PRK06142.1"/>
    <property type="match status" value="1"/>
</dbReference>
<reference evidence="11 12" key="1">
    <citation type="journal article" date="2018" name="Cell">
        <title>The Chara Genome: Secondary Complexity and Implications for Plant Terrestrialization.</title>
        <authorList>
            <person name="Nishiyama T."/>
            <person name="Sakayama H."/>
            <person name="Vries J.D."/>
            <person name="Buschmann H."/>
            <person name="Saint-Marcoux D."/>
            <person name="Ullrich K.K."/>
            <person name="Haas F.B."/>
            <person name="Vanderstraeten L."/>
            <person name="Becker D."/>
            <person name="Lang D."/>
            <person name="Vosolsobe S."/>
            <person name="Rombauts S."/>
            <person name="Wilhelmsson P.K.I."/>
            <person name="Janitza P."/>
            <person name="Kern R."/>
            <person name="Heyl A."/>
            <person name="Rumpler F."/>
            <person name="Villalobos L.I.A.C."/>
            <person name="Clay J.M."/>
            <person name="Skokan R."/>
            <person name="Toyoda A."/>
            <person name="Suzuki Y."/>
            <person name="Kagoshima H."/>
            <person name="Schijlen E."/>
            <person name="Tajeshwar N."/>
            <person name="Catarino B."/>
            <person name="Hetherington A.J."/>
            <person name="Saltykova A."/>
            <person name="Bonnot C."/>
            <person name="Breuninger H."/>
            <person name="Symeonidi A."/>
            <person name="Radhakrishnan G.V."/>
            <person name="Van Nieuwerburgh F."/>
            <person name="Deforce D."/>
            <person name="Chang C."/>
            <person name="Karol K.G."/>
            <person name="Hedrich R."/>
            <person name="Ulvskov P."/>
            <person name="Glockner G."/>
            <person name="Delwiche C.F."/>
            <person name="Petrasek J."/>
            <person name="Van de Peer Y."/>
            <person name="Friml J."/>
            <person name="Beilby M."/>
            <person name="Dolan L."/>
            <person name="Kohara Y."/>
            <person name="Sugano S."/>
            <person name="Fujiyama A."/>
            <person name="Delaux P.-M."/>
            <person name="Quint M."/>
            <person name="TheiBen G."/>
            <person name="Hagemann M."/>
            <person name="Harholt J."/>
            <person name="Dunand C."/>
            <person name="Zachgo S."/>
            <person name="Langdale J."/>
            <person name="Maumus F."/>
            <person name="Straeten D.V.D."/>
            <person name="Gould S.B."/>
            <person name="Rensing S.A."/>
        </authorList>
    </citation>
    <scope>NUCLEOTIDE SEQUENCE [LARGE SCALE GENOMIC DNA]</scope>
    <source>
        <strain evidence="11 12">S276</strain>
    </source>
</reference>
<keyword evidence="8" id="KW-0413">Isomerase</keyword>
<dbReference type="InterPro" id="IPR029045">
    <property type="entry name" value="ClpP/crotonase-like_dom_sf"/>
</dbReference>
<evidence type="ECO:0000256" key="1">
    <source>
        <dbReference type="ARBA" id="ARBA00004275"/>
    </source>
</evidence>
<protein>
    <submittedName>
        <fullName evidence="11">Uncharacterized protein</fullName>
    </submittedName>
</protein>
<dbReference type="Proteomes" id="UP000265515">
    <property type="component" value="Unassembled WGS sequence"/>
</dbReference>
<dbReference type="OMA" id="QYVAHVE"/>
<keyword evidence="4" id="KW-0276">Fatty acid metabolism</keyword>
<dbReference type="GO" id="GO:0051750">
    <property type="term" value="F:delta(3,5)-delta(2,4)-dienoyl-CoA isomerase activity"/>
    <property type="evidence" value="ECO:0007669"/>
    <property type="project" value="EnsemblPlants"/>
</dbReference>
<feature type="compositionally biased region" description="Basic and acidic residues" evidence="10">
    <location>
        <begin position="1"/>
        <end position="11"/>
    </location>
</feature>
<dbReference type="FunFam" id="3.90.226.10:FF:000024">
    <property type="entry name" value="Delta3,5-delta2,4-dienoyl-CoA isomerase"/>
    <property type="match status" value="1"/>
</dbReference>
<comment type="subcellular location">
    <subcellularLocation>
        <location evidence="1">Peroxisome</location>
    </subcellularLocation>
</comment>
<comment type="caution">
    <text evidence="11">The sequence shown here is derived from an EMBL/GenBank/DDBJ whole genome shotgun (WGS) entry which is preliminary data.</text>
</comment>
<dbReference type="InterPro" id="IPR014748">
    <property type="entry name" value="Enoyl-CoA_hydra_C"/>
</dbReference>
<dbReference type="PROSITE" id="PS00166">
    <property type="entry name" value="ENOYL_COA_HYDRATASE"/>
    <property type="match status" value="1"/>
</dbReference>
<dbReference type="PANTHER" id="PTHR43149:SF1">
    <property type="entry name" value="DELTA(3,5)-DELTA(2,4)-DIENOYL-COA ISOMERASE, MITOCHONDRIAL"/>
    <property type="match status" value="1"/>
</dbReference>
<dbReference type="Gene3D" id="3.90.226.10">
    <property type="entry name" value="2-enoyl-CoA Hydratase, Chain A, domain 1"/>
    <property type="match status" value="1"/>
</dbReference>
<keyword evidence="6" id="KW-0443">Lipid metabolism</keyword>
<dbReference type="FunFam" id="1.10.12.10:FF:000004">
    <property type="entry name" value="Delta3,5-delta2,4-dienoyl-CoA isomerase"/>
    <property type="match status" value="1"/>
</dbReference>
<evidence type="ECO:0000313" key="12">
    <source>
        <dbReference type="Proteomes" id="UP000265515"/>
    </source>
</evidence>
<dbReference type="CDD" id="cd06558">
    <property type="entry name" value="crotonase-like"/>
    <property type="match status" value="1"/>
</dbReference>
<accession>A0A388K5G9</accession>
<dbReference type="EMBL" id="BFEA01000060">
    <property type="protein sequence ID" value="GBG65304.1"/>
    <property type="molecule type" value="Genomic_DNA"/>
</dbReference>
<dbReference type="InterPro" id="IPR045002">
    <property type="entry name" value="Ech1-like"/>
</dbReference>
<dbReference type="Pfam" id="PF00378">
    <property type="entry name" value="ECH_1"/>
    <property type="match status" value="1"/>
</dbReference>
<evidence type="ECO:0000256" key="3">
    <source>
        <dbReference type="ARBA" id="ARBA00005254"/>
    </source>
</evidence>
<keyword evidence="12" id="KW-1185">Reference proteome</keyword>
<keyword evidence="5" id="KW-0007">Acetylation</keyword>
<keyword evidence="7" id="KW-0576">Peroxisome</keyword>
<dbReference type="OrthoDB" id="14970at2759"/>
<dbReference type="UniPathway" id="UPA00659"/>
<evidence type="ECO:0000256" key="6">
    <source>
        <dbReference type="ARBA" id="ARBA00023098"/>
    </source>
</evidence>
<evidence type="ECO:0000256" key="2">
    <source>
        <dbReference type="ARBA" id="ARBA00005005"/>
    </source>
</evidence>
<sequence length="298" mass="31959">MAGGDRSDMEVVPRGTSSSSSSNATPPQFETWKVTVGSSGVADLVLNRPSKANALNSATWRELPQAMSWLDTCPAAHVVILKGAGKHFCSGLEVEVLAELMAKLPRDCEARKRDALRRAIKDFQLAFTSFERCRKPVIAAIHGACIGGGIDMVTACDLRYCTDDAQFAVKEVDLAITADVGTLQRLPHLVGHGRAMELSLTGRAFDGKEAAALGLVNRSFATHDALMTAVEEMAEDIASKSSVAVEGTKAILLHSRDHSVADGLDYVATWNAGMLISKDIGELLKARSRQRPRPSSKL</sequence>
<organism evidence="11 12">
    <name type="scientific">Chara braunii</name>
    <name type="common">Braun's stonewort</name>
    <dbReference type="NCBI Taxonomy" id="69332"/>
    <lineage>
        <taxon>Eukaryota</taxon>
        <taxon>Viridiplantae</taxon>
        <taxon>Streptophyta</taxon>
        <taxon>Charophyceae</taxon>
        <taxon>Charales</taxon>
        <taxon>Characeae</taxon>
        <taxon>Chara</taxon>
    </lineage>
</organism>
<evidence type="ECO:0000256" key="7">
    <source>
        <dbReference type="ARBA" id="ARBA00023140"/>
    </source>
</evidence>
<evidence type="ECO:0000256" key="9">
    <source>
        <dbReference type="RuleBase" id="RU003707"/>
    </source>
</evidence>
<dbReference type="Gene3D" id="1.10.12.10">
    <property type="entry name" value="Lyase 2-enoyl-coa Hydratase, Chain A, domain 2"/>
    <property type="match status" value="1"/>
</dbReference>
<dbReference type="STRING" id="69332.A0A388K5G9"/>
<dbReference type="GO" id="GO:0005777">
    <property type="term" value="C:peroxisome"/>
    <property type="evidence" value="ECO:0007669"/>
    <property type="project" value="UniProtKB-SubCell"/>
</dbReference>
<evidence type="ECO:0000256" key="10">
    <source>
        <dbReference type="SAM" id="MobiDB-lite"/>
    </source>
</evidence>
<dbReference type="InterPro" id="IPR001753">
    <property type="entry name" value="Enoyl-CoA_hydra/iso"/>
</dbReference>
<name>A0A388K5G9_CHABU</name>
<evidence type="ECO:0000313" key="11">
    <source>
        <dbReference type="EMBL" id="GBG65304.1"/>
    </source>
</evidence>